<dbReference type="AlphaFoldDB" id="A0A8H4AKH0"/>
<organism evidence="1 2">
    <name type="scientific">Gigaspora margarita</name>
    <dbReference type="NCBI Taxonomy" id="4874"/>
    <lineage>
        <taxon>Eukaryota</taxon>
        <taxon>Fungi</taxon>
        <taxon>Fungi incertae sedis</taxon>
        <taxon>Mucoromycota</taxon>
        <taxon>Glomeromycotina</taxon>
        <taxon>Glomeromycetes</taxon>
        <taxon>Diversisporales</taxon>
        <taxon>Gigasporaceae</taxon>
        <taxon>Gigaspora</taxon>
    </lineage>
</organism>
<reference evidence="1 2" key="1">
    <citation type="journal article" date="2019" name="Environ. Microbiol.">
        <title>At the nexus of three kingdoms: the genome of the mycorrhizal fungus Gigaspora margarita provides insights into plant, endobacterial and fungal interactions.</title>
        <authorList>
            <person name="Venice F."/>
            <person name="Ghignone S."/>
            <person name="Salvioli di Fossalunga A."/>
            <person name="Amselem J."/>
            <person name="Novero M."/>
            <person name="Xianan X."/>
            <person name="Sedzielewska Toro K."/>
            <person name="Morin E."/>
            <person name="Lipzen A."/>
            <person name="Grigoriev I.V."/>
            <person name="Henrissat B."/>
            <person name="Martin F.M."/>
            <person name="Bonfante P."/>
        </authorList>
    </citation>
    <scope>NUCLEOTIDE SEQUENCE [LARGE SCALE GENOMIC DNA]</scope>
    <source>
        <strain evidence="1 2">BEG34</strain>
    </source>
</reference>
<evidence type="ECO:0000313" key="2">
    <source>
        <dbReference type="Proteomes" id="UP000439903"/>
    </source>
</evidence>
<dbReference type="OrthoDB" id="10558055at2759"/>
<evidence type="ECO:0000313" key="1">
    <source>
        <dbReference type="EMBL" id="KAF0506059.1"/>
    </source>
</evidence>
<accession>A0A8H4AKH0</accession>
<dbReference type="EMBL" id="WTPW01000492">
    <property type="protein sequence ID" value="KAF0506059.1"/>
    <property type="molecule type" value="Genomic_DNA"/>
</dbReference>
<dbReference type="Proteomes" id="UP000439903">
    <property type="component" value="Unassembled WGS sequence"/>
</dbReference>
<gene>
    <name evidence="1" type="ORF">F8M41_019231</name>
</gene>
<proteinExistence type="predicted"/>
<protein>
    <submittedName>
        <fullName evidence="1">Uncharacterized protein</fullName>
    </submittedName>
</protein>
<name>A0A8H4AKH0_GIGMA</name>
<keyword evidence="2" id="KW-1185">Reference proteome</keyword>
<sequence>MTSSSTENQFEETLQLQNIFELLTIKGLLSQLHEAAIFDSSKNLFIYIQQALQSIVSTIPGSDYKENLINFINQNRTIGFNQQTNYVVELNRIINWMETGIYSEIKIFEEPNEQSNY</sequence>
<comment type="caution">
    <text evidence="1">The sequence shown here is derived from an EMBL/GenBank/DDBJ whole genome shotgun (WGS) entry which is preliminary data.</text>
</comment>